<evidence type="ECO:0000313" key="1">
    <source>
        <dbReference type="EMBL" id="MPN13891.1"/>
    </source>
</evidence>
<dbReference type="AlphaFoldDB" id="A0A645FHN0"/>
<reference evidence="1" key="1">
    <citation type="submission" date="2019-08" db="EMBL/GenBank/DDBJ databases">
        <authorList>
            <person name="Kucharzyk K."/>
            <person name="Murdoch R.W."/>
            <person name="Higgins S."/>
            <person name="Loffler F."/>
        </authorList>
    </citation>
    <scope>NUCLEOTIDE SEQUENCE</scope>
</reference>
<name>A0A645FHN0_9ZZZZ</name>
<sequence>MYVLALCPKNAGTNATSATTSTTQRIFTIARPALWKGGSSGLCRVLWMAPAKKSTREGIKNTTLKKLSTMPLANTRPRSAPKEKRMKVSATNPARVVSALAETVLSVFRRAVFMAIRASAPPSRSCSKRCSKKME</sequence>
<protein>
    <submittedName>
        <fullName evidence="1">Uncharacterized protein</fullName>
    </submittedName>
</protein>
<gene>
    <name evidence="1" type="ORF">SDC9_161217</name>
</gene>
<proteinExistence type="predicted"/>
<dbReference type="EMBL" id="VSSQ01060444">
    <property type="protein sequence ID" value="MPN13891.1"/>
    <property type="molecule type" value="Genomic_DNA"/>
</dbReference>
<organism evidence="1">
    <name type="scientific">bioreactor metagenome</name>
    <dbReference type="NCBI Taxonomy" id="1076179"/>
    <lineage>
        <taxon>unclassified sequences</taxon>
        <taxon>metagenomes</taxon>
        <taxon>ecological metagenomes</taxon>
    </lineage>
</organism>
<comment type="caution">
    <text evidence="1">The sequence shown here is derived from an EMBL/GenBank/DDBJ whole genome shotgun (WGS) entry which is preliminary data.</text>
</comment>
<accession>A0A645FHN0</accession>